<dbReference type="GO" id="GO:0020037">
    <property type="term" value="F:heme binding"/>
    <property type="evidence" value="ECO:0007669"/>
    <property type="project" value="InterPro"/>
</dbReference>
<dbReference type="Proteomes" id="UP001141552">
    <property type="component" value="Unassembled WGS sequence"/>
</dbReference>
<dbReference type="InterPro" id="IPR001128">
    <property type="entry name" value="Cyt_P450"/>
</dbReference>
<keyword evidence="7" id="KW-1185">Reference proteome</keyword>
<reference evidence="6" key="2">
    <citation type="journal article" date="2023" name="Plants (Basel)">
        <title>Annotation of the Turnera subulata (Passifloraceae) Draft Genome Reveals the S-Locus Evolved after the Divergence of Turneroideae from Passifloroideae in a Stepwise Manner.</title>
        <authorList>
            <person name="Henning P.M."/>
            <person name="Roalson E.H."/>
            <person name="Mir W."/>
            <person name="McCubbin A.G."/>
            <person name="Shore J.S."/>
        </authorList>
    </citation>
    <scope>NUCLEOTIDE SEQUENCE</scope>
    <source>
        <strain evidence="6">F60SS</strain>
    </source>
</reference>
<dbReference type="PANTHER" id="PTHR47947">
    <property type="entry name" value="CYTOCHROME P450 82C3-RELATED"/>
    <property type="match status" value="1"/>
</dbReference>
<dbReference type="Gene3D" id="1.10.630.10">
    <property type="entry name" value="Cytochrome P450"/>
    <property type="match status" value="1"/>
</dbReference>
<keyword evidence="2" id="KW-0479">Metal-binding</keyword>
<protein>
    <recommendedName>
        <fullName evidence="8">Cytochrome P450</fullName>
    </recommendedName>
</protein>
<evidence type="ECO:0000256" key="5">
    <source>
        <dbReference type="ARBA" id="ARBA00023033"/>
    </source>
</evidence>
<dbReference type="AlphaFoldDB" id="A0A9Q0FNR8"/>
<keyword evidence="5" id="KW-0503">Monooxygenase</keyword>
<organism evidence="6 7">
    <name type="scientific">Turnera subulata</name>
    <dbReference type="NCBI Taxonomy" id="218843"/>
    <lineage>
        <taxon>Eukaryota</taxon>
        <taxon>Viridiplantae</taxon>
        <taxon>Streptophyta</taxon>
        <taxon>Embryophyta</taxon>
        <taxon>Tracheophyta</taxon>
        <taxon>Spermatophyta</taxon>
        <taxon>Magnoliopsida</taxon>
        <taxon>eudicotyledons</taxon>
        <taxon>Gunneridae</taxon>
        <taxon>Pentapetalae</taxon>
        <taxon>rosids</taxon>
        <taxon>fabids</taxon>
        <taxon>Malpighiales</taxon>
        <taxon>Passifloraceae</taxon>
        <taxon>Turnera</taxon>
    </lineage>
</organism>
<keyword evidence="1" id="KW-0349">Heme</keyword>
<dbReference type="EMBL" id="JAKUCV010004619">
    <property type="protein sequence ID" value="KAJ4834803.1"/>
    <property type="molecule type" value="Genomic_DNA"/>
</dbReference>
<name>A0A9Q0FNR8_9ROSI</name>
<dbReference type="SUPFAM" id="SSF48264">
    <property type="entry name" value="Cytochrome P450"/>
    <property type="match status" value="1"/>
</dbReference>
<dbReference type="GO" id="GO:0004497">
    <property type="term" value="F:monooxygenase activity"/>
    <property type="evidence" value="ECO:0007669"/>
    <property type="project" value="UniProtKB-KW"/>
</dbReference>
<evidence type="ECO:0000256" key="4">
    <source>
        <dbReference type="ARBA" id="ARBA00023004"/>
    </source>
</evidence>
<evidence type="ECO:0000256" key="3">
    <source>
        <dbReference type="ARBA" id="ARBA00023002"/>
    </source>
</evidence>
<keyword evidence="4" id="KW-0408">Iron</keyword>
<evidence type="ECO:0000256" key="1">
    <source>
        <dbReference type="ARBA" id="ARBA00022617"/>
    </source>
</evidence>
<dbReference type="PANTHER" id="PTHR47947:SF13">
    <property type="entry name" value="CYTOCHROME P450, FAMILY 81, SUBFAMILY K, POLYPEPTIDE 1-RELATED"/>
    <property type="match status" value="1"/>
</dbReference>
<feature type="non-terminal residue" evidence="6">
    <location>
        <position position="239"/>
    </location>
</feature>
<dbReference type="OrthoDB" id="1055148at2759"/>
<evidence type="ECO:0000313" key="7">
    <source>
        <dbReference type="Proteomes" id="UP001141552"/>
    </source>
</evidence>
<comment type="caution">
    <text evidence="6">The sequence shown here is derived from an EMBL/GenBank/DDBJ whole genome shotgun (WGS) entry which is preliminary data.</text>
</comment>
<dbReference type="GO" id="GO:0005506">
    <property type="term" value="F:iron ion binding"/>
    <property type="evidence" value="ECO:0007669"/>
    <property type="project" value="InterPro"/>
</dbReference>
<evidence type="ECO:0000256" key="2">
    <source>
        <dbReference type="ARBA" id="ARBA00022723"/>
    </source>
</evidence>
<dbReference type="InterPro" id="IPR050651">
    <property type="entry name" value="Plant_Cytochrome_P450_Monoox"/>
</dbReference>
<reference evidence="6" key="1">
    <citation type="submission" date="2022-02" db="EMBL/GenBank/DDBJ databases">
        <authorList>
            <person name="Henning P.M."/>
            <person name="McCubbin A.G."/>
            <person name="Shore J.S."/>
        </authorList>
    </citation>
    <scope>NUCLEOTIDE SEQUENCE</scope>
    <source>
        <strain evidence="6">F60SS</strain>
        <tissue evidence="6">Leaves</tissue>
    </source>
</reference>
<evidence type="ECO:0008006" key="8">
    <source>
        <dbReference type="Google" id="ProtNLM"/>
    </source>
</evidence>
<dbReference type="GO" id="GO:0016705">
    <property type="term" value="F:oxidoreductase activity, acting on paired donors, with incorporation or reduction of molecular oxygen"/>
    <property type="evidence" value="ECO:0007669"/>
    <property type="project" value="InterPro"/>
</dbReference>
<dbReference type="PRINTS" id="PR00463">
    <property type="entry name" value="EP450I"/>
</dbReference>
<proteinExistence type="predicted"/>
<sequence>MEKTIQRTNRERDQYVQNLVNQVRSTRIHSPPPLNTGHHDHELRKGSSSLVETLLSMQESEPDFYSDEVIKTILIVSIYVSISVPSMMLLAGTTGASLALEWAMSLLLNHSEAMRKLKAEIDNQVGHERLINESDLPKLPYVKCVMNKALRLYPPLSLILPHSSSESFTVGGYEIWAPHRNPNVWEDPDEFKPERFEEAALDGPHCSKFAPFGMGKHSHIIRQKWNVRRIGSFEPIRRT</sequence>
<dbReference type="Pfam" id="PF00067">
    <property type="entry name" value="p450"/>
    <property type="match status" value="1"/>
</dbReference>
<evidence type="ECO:0000313" key="6">
    <source>
        <dbReference type="EMBL" id="KAJ4834803.1"/>
    </source>
</evidence>
<gene>
    <name evidence="6" type="ORF">Tsubulata_040682</name>
</gene>
<keyword evidence="3" id="KW-0560">Oxidoreductase</keyword>
<dbReference type="InterPro" id="IPR002401">
    <property type="entry name" value="Cyt_P450_E_grp-I"/>
</dbReference>
<dbReference type="InterPro" id="IPR036396">
    <property type="entry name" value="Cyt_P450_sf"/>
</dbReference>
<accession>A0A9Q0FNR8</accession>